<protein>
    <submittedName>
        <fullName evidence="1">Uncharacterized protein</fullName>
    </submittedName>
</protein>
<dbReference type="Gene3D" id="3.90.280.10">
    <property type="entry name" value="PEBP-like"/>
    <property type="match status" value="2"/>
</dbReference>
<organism evidence="1 2">
    <name type="scientific">Pinctada imbricata</name>
    <name type="common">Atlantic pearl-oyster</name>
    <name type="synonym">Pinctada martensii</name>
    <dbReference type="NCBI Taxonomy" id="66713"/>
    <lineage>
        <taxon>Eukaryota</taxon>
        <taxon>Metazoa</taxon>
        <taxon>Spiralia</taxon>
        <taxon>Lophotrochozoa</taxon>
        <taxon>Mollusca</taxon>
        <taxon>Bivalvia</taxon>
        <taxon>Autobranchia</taxon>
        <taxon>Pteriomorphia</taxon>
        <taxon>Pterioida</taxon>
        <taxon>Pterioidea</taxon>
        <taxon>Pteriidae</taxon>
        <taxon>Pinctada</taxon>
    </lineage>
</organism>
<dbReference type="InterPro" id="IPR008914">
    <property type="entry name" value="PEBP"/>
</dbReference>
<dbReference type="CDD" id="cd00866">
    <property type="entry name" value="PEBP_euk"/>
    <property type="match status" value="1"/>
</dbReference>
<accession>A0AA88XMC7</accession>
<evidence type="ECO:0000313" key="2">
    <source>
        <dbReference type="Proteomes" id="UP001186944"/>
    </source>
</evidence>
<keyword evidence="2" id="KW-1185">Reference proteome</keyword>
<proteinExistence type="predicted"/>
<dbReference type="InterPro" id="IPR036610">
    <property type="entry name" value="PEBP-like_sf"/>
</dbReference>
<evidence type="ECO:0000313" key="1">
    <source>
        <dbReference type="EMBL" id="KAK3083792.1"/>
    </source>
</evidence>
<dbReference type="PANTHER" id="PTHR11362:SF82">
    <property type="entry name" value="PHOSPHATIDYLETHANOLAMINE-BINDING PROTEIN 4"/>
    <property type="match status" value="1"/>
</dbReference>
<dbReference type="Proteomes" id="UP001186944">
    <property type="component" value="Unassembled WGS sequence"/>
</dbReference>
<reference evidence="1" key="1">
    <citation type="submission" date="2019-08" db="EMBL/GenBank/DDBJ databases">
        <title>The improved chromosome-level genome for the pearl oyster Pinctada fucata martensii using PacBio sequencing and Hi-C.</title>
        <authorList>
            <person name="Zheng Z."/>
        </authorList>
    </citation>
    <scope>NUCLEOTIDE SEQUENCE</scope>
    <source>
        <strain evidence="1">ZZ-2019</strain>
        <tissue evidence="1">Adductor muscle</tissue>
    </source>
</reference>
<dbReference type="InterPro" id="IPR035810">
    <property type="entry name" value="PEBP_euk"/>
</dbReference>
<comment type="caution">
    <text evidence="1">The sequence shown here is derived from an EMBL/GenBank/DDBJ whole genome shotgun (WGS) entry which is preliminary data.</text>
</comment>
<name>A0AA88XMC7_PINIB</name>
<gene>
    <name evidence="1" type="ORF">FSP39_003272</name>
</gene>
<dbReference type="AlphaFoldDB" id="A0AA88XMC7"/>
<dbReference type="EMBL" id="VSWD01000013">
    <property type="protein sequence ID" value="KAK3083792.1"/>
    <property type="molecule type" value="Genomic_DNA"/>
</dbReference>
<dbReference type="SUPFAM" id="SSF49777">
    <property type="entry name" value="PEBP-like"/>
    <property type="match status" value="2"/>
</dbReference>
<dbReference type="PANTHER" id="PTHR11362">
    <property type="entry name" value="PHOSPHATIDYLETHANOLAMINE-BINDING PROTEIN"/>
    <property type="match status" value="1"/>
</dbReference>
<dbReference type="Pfam" id="PF01161">
    <property type="entry name" value="PBP"/>
    <property type="match status" value="1"/>
</dbReference>
<sequence length="545" mass="60563">MSSREDINFLFESSTNDFTSCQKLKIYIGTDKSSASTVCSPANRTSDLNRCLGGIKAISESTSQFWFGTAYNTRCAGATYSDWECSNSRVGIADSIASRLGLSSNLEFFVDVKYHSSAGTYTSCGNKYTVSESRNISLDPASNEEVTPWEVRMMPTISWAPTNDTYTLFVVDVGVSINHGIYINIPGNRFADAEAFKPYHGPQQFYTSFANVYAFLVFKQQTDNLVLPPDWDARLSNPGFMAYTIPAMMAALNLTGPVGMNWMSVIGDPYAIQRFIDRRSFYQCPYLIQNAIKTHNRSFIPSGTQLTVNIDVTFSPPAFTFSSCCSQYSYPAKTFKLTPLENANVKTGEVRASVIPTVELTITGLFFTRFNFTGRTYTLLCVDPDVPSPTAGTQDRPLLHWQVINIVNGDLSTGHVVMPYAGPMPPDNNPHYYYFLLYEQRMEINSSALVDYADPPGGRFLFNISGFVTDNHLTLAGATWMVATHDEYVRYNYVSNQGRNQSNVCAGVQGYTNPCPTSKAATNNTSWSLLFILICSFICHNHRAA</sequence>